<reference evidence="1 2" key="1">
    <citation type="submission" date="2017-01" db="EMBL/GenBank/DDBJ databases">
        <title>Draft genome sequence of Pseudomonas pachastrellae type strain CCUG 46540T from a deep sea.</title>
        <authorList>
            <person name="Gomila M."/>
            <person name="Mulet M."/>
            <person name="Lalucat J."/>
            <person name="Garcia-Valdes E."/>
        </authorList>
    </citation>
    <scope>NUCLEOTIDE SEQUENCE [LARGE SCALE GENOMIC DNA]</scope>
    <source>
        <strain evidence="1 2">CCUG 46540</strain>
    </source>
</reference>
<evidence type="ECO:0000313" key="2">
    <source>
        <dbReference type="Proteomes" id="UP000242847"/>
    </source>
</evidence>
<dbReference type="Gene3D" id="3.40.50.300">
    <property type="entry name" value="P-loop containing nucleotide triphosphate hydrolases"/>
    <property type="match status" value="1"/>
</dbReference>
<keyword evidence="2" id="KW-1185">Reference proteome</keyword>
<gene>
    <name evidence="1" type="ORF">BXT89_13975</name>
</gene>
<organism evidence="1 2">
    <name type="scientific">Halopseudomonas pachastrellae</name>
    <dbReference type="NCBI Taxonomy" id="254161"/>
    <lineage>
        <taxon>Bacteria</taxon>
        <taxon>Pseudomonadati</taxon>
        <taxon>Pseudomonadota</taxon>
        <taxon>Gammaproteobacteria</taxon>
        <taxon>Pseudomonadales</taxon>
        <taxon>Pseudomonadaceae</taxon>
        <taxon>Halopseudomonas</taxon>
    </lineage>
</organism>
<dbReference type="AlphaFoldDB" id="A0A1S8DEG7"/>
<accession>A0A1S8DEG7</accession>
<comment type="caution">
    <text evidence="1">The sequence shown here is derived from an EMBL/GenBank/DDBJ whole genome shotgun (WGS) entry which is preliminary data.</text>
</comment>
<dbReference type="RefSeq" id="WP_083728294.1">
    <property type="nucleotide sequence ID" value="NZ_FOUD01000003.1"/>
</dbReference>
<evidence type="ECO:0000313" key="1">
    <source>
        <dbReference type="EMBL" id="ONM43206.1"/>
    </source>
</evidence>
<dbReference type="Pfam" id="PF05621">
    <property type="entry name" value="TniB"/>
    <property type="match status" value="1"/>
</dbReference>
<dbReference type="EMBL" id="MUBC01000033">
    <property type="protein sequence ID" value="ONM43206.1"/>
    <property type="molecule type" value="Genomic_DNA"/>
</dbReference>
<sequence>MTGIDKLDIEHARFVEARDALHEALLQSQAGSPWIVSVCGPSRVGKTRVIDSCVEVYGECGGLSGKEILRVVSPKYLTGRALPDACLESLGLRAAFYKNQLQATQALVKALARAETKLIIFDETQHMIERSGSTSVRAAGDFLKTLFDEARTSIALVGLPELLRLFDVNEQLRNRARTPLRYYPYSYQGKEYVEFRRALAGAMSYFLDMGWDTYEVDDPCFAKRMYVASAGRFGMVIKILAEVERTCSTTKKATQKHFAKAFADTAGFDRQPGNPFSAVEPISVEQLAKVYSSVMHEAGLAVGGASFADFA</sequence>
<dbReference type="STRING" id="254161.SAMN05216256_10372"/>
<name>A0A1S8DEG7_9GAMM</name>
<dbReference type="InterPro" id="IPR008868">
    <property type="entry name" value="TniB"/>
</dbReference>
<evidence type="ECO:0008006" key="3">
    <source>
        <dbReference type="Google" id="ProtNLM"/>
    </source>
</evidence>
<dbReference type="OrthoDB" id="6058098at2"/>
<protein>
    <recommendedName>
        <fullName evidence="3">Transposition helper protein</fullName>
    </recommendedName>
</protein>
<dbReference type="SUPFAM" id="SSF52540">
    <property type="entry name" value="P-loop containing nucleoside triphosphate hydrolases"/>
    <property type="match status" value="1"/>
</dbReference>
<dbReference type="InterPro" id="IPR027417">
    <property type="entry name" value="P-loop_NTPase"/>
</dbReference>
<proteinExistence type="predicted"/>
<dbReference type="Proteomes" id="UP000242847">
    <property type="component" value="Unassembled WGS sequence"/>
</dbReference>